<reference evidence="2" key="1">
    <citation type="submission" date="2020-06" db="EMBL/GenBank/DDBJ databases">
        <authorList>
            <person name="Li T."/>
            <person name="Hu X."/>
            <person name="Zhang T."/>
            <person name="Song X."/>
            <person name="Zhang H."/>
            <person name="Dai N."/>
            <person name="Sheng W."/>
            <person name="Hou X."/>
            <person name="Wei L."/>
        </authorList>
    </citation>
    <scope>NUCLEOTIDE SEQUENCE</scope>
    <source>
        <strain evidence="2">KEN1</strain>
        <tissue evidence="2">Leaf</tissue>
    </source>
</reference>
<evidence type="ECO:0000313" key="2">
    <source>
        <dbReference type="EMBL" id="KAL0400484.1"/>
    </source>
</evidence>
<reference evidence="2" key="2">
    <citation type="journal article" date="2024" name="Plant">
        <title>Genomic evolution and insights into agronomic trait innovations of Sesamum species.</title>
        <authorList>
            <person name="Miao H."/>
            <person name="Wang L."/>
            <person name="Qu L."/>
            <person name="Liu H."/>
            <person name="Sun Y."/>
            <person name="Le M."/>
            <person name="Wang Q."/>
            <person name="Wei S."/>
            <person name="Zheng Y."/>
            <person name="Lin W."/>
            <person name="Duan Y."/>
            <person name="Cao H."/>
            <person name="Xiong S."/>
            <person name="Wang X."/>
            <person name="Wei L."/>
            <person name="Li C."/>
            <person name="Ma Q."/>
            <person name="Ju M."/>
            <person name="Zhao R."/>
            <person name="Li G."/>
            <person name="Mu C."/>
            <person name="Tian Q."/>
            <person name="Mei H."/>
            <person name="Zhang T."/>
            <person name="Gao T."/>
            <person name="Zhang H."/>
        </authorList>
    </citation>
    <scope>NUCLEOTIDE SEQUENCE</scope>
    <source>
        <strain evidence="2">KEN1</strain>
    </source>
</reference>
<comment type="caution">
    <text evidence="2">The sequence shown here is derived from an EMBL/GenBank/DDBJ whole genome shotgun (WGS) entry which is preliminary data.</text>
</comment>
<protein>
    <submittedName>
        <fullName evidence="2">Late embryogenesis abundant protein</fullName>
    </submittedName>
</protein>
<gene>
    <name evidence="2" type="ORF">Slati_4078300</name>
</gene>
<dbReference type="InterPro" id="IPR039291">
    <property type="entry name" value="At5g17165-like"/>
</dbReference>
<organism evidence="2">
    <name type="scientific">Sesamum latifolium</name>
    <dbReference type="NCBI Taxonomy" id="2727402"/>
    <lineage>
        <taxon>Eukaryota</taxon>
        <taxon>Viridiplantae</taxon>
        <taxon>Streptophyta</taxon>
        <taxon>Embryophyta</taxon>
        <taxon>Tracheophyta</taxon>
        <taxon>Spermatophyta</taxon>
        <taxon>Magnoliopsida</taxon>
        <taxon>eudicotyledons</taxon>
        <taxon>Gunneridae</taxon>
        <taxon>Pentapetalae</taxon>
        <taxon>asterids</taxon>
        <taxon>lamiids</taxon>
        <taxon>Lamiales</taxon>
        <taxon>Pedaliaceae</taxon>
        <taxon>Sesamum</taxon>
    </lineage>
</organism>
<dbReference type="PANTHER" id="PTHR35122:SF2">
    <property type="entry name" value="OS04G0598000 PROTEIN"/>
    <property type="match status" value="1"/>
</dbReference>
<sequence length="120" mass="13043">MAAATWQSRRLASFGKRLVAQIRSPHSISAAPLLTRSVHVSAYDKNPEDNINPTVVPDHVIPPQAEEYWAPHPQTGVFGPASDDKGVHANGNGSGRAESVLEEKAFFRPLEDLDKPPVQP</sequence>
<feature type="region of interest" description="Disordered" evidence="1">
    <location>
        <begin position="70"/>
        <end position="101"/>
    </location>
</feature>
<evidence type="ECO:0000256" key="1">
    <source>
        <dbReference type="SAM" id="MobiDB-lite"/>
    </source>
</evidence>
<dbReference type="Pfam" id="PF22272">
    <property type="entry name" value="LEA_3b"/>
    <property type="match status" value="1"/>
</dbReference>
<dbReference type="EMBL" id="JACGWN010000015">
    <property type="protein sequence ID" value="KAL0400484.1"/>
    <property type="molecule type" value="Genomic_DNA"/>
</dbReference>
<dbReference type="AlphaFoldDB" id="A0AAW2T6Y8"/>
<accession>A0AAW2T6Y8</accession>
<name>A0AAW2T6Y8_9LAMI</name>
<proteinExistence type="predicted"/>
<dbReference type="PANTHER" id="PTHR35122">
    <property type="entry name" value="OSJNBA0093F12.14 PROTEIN"/>
    <property type="match status" value="1"/>
</dbReference>